<evidence type="ECO:0000313" key="5">
    <source>
        <dbReference type="EMBL" id="OHV38017.1"/>
    </source>
</evidence>
<dbReference type="PRINTS" id="PR00111">
    <property type="entry name" value="ABHYDROLASE"/>
</dbReference>
<feature type="domain" description="AB hydrolase-1" evidence="4">
    <location>
        <begin position="73"/>
        <end position="313"/>
    </location>
</feature>
<dbReference type="EMBL" id="MBLM01000110">
    <property type="protein sequence ID" value="OHV38017.1"/>
    <property type="molecule type" value="Genomic_DNA"/>
</dbReference>
<dbReference type="Pfam" id="PF00561">
    <property type="entry name" value="Abhydrolase_1"/>
    <property type="match status" value="1"/>
</dbReference>
<gene>
    <name evidence="5" type="ORF">CC117_16320</name>
</gene>
<proteinExistence type="inferred from homology"/>
<dbReference type="Proteomes" id="UP000179627">
    <property type="component" value="Unassembled WGS sequence"/>
</dbReference>
<evidence type="ECO:0000256" key="1">
    <source>
        <dbReference type="ARBA" id="ARBA00010088"/>
    </source>
</evidence>
<sequence length="362" mass="37349">MRSMTDQTADQTADRPADGTASEAPVDQSADGAAGRPAERSAVRRICVAAGLDLHVEDLHPAAVDTTRSDPTPVVLVHGIAGTTADWARVAPELATTRRVIAYDHRGHGASDRAAGGRPSYTFDLLLADLVALLDTLGLRAVDLVGHSMGGVVALRYVLDHPERVRSLVLVDTAAEPASATGGAARRVVSALLEGAAAIATAVHGAHDPEPAADGGPSELAVVDERAGAAERHGSAADHQVEGLGRIDPEALVAFGRELGAYPSMVDRLGEIGCPTTVIVGERDSSLRDSAHTLARAVSRAHLAVIAGADHSPHASRPLAWLAAVERHFGRLAADLAVNLAADKATAPGRSAYPSAPLRPFT</sequence>
<dbReference type="GO" id="GO:0004177">
    <property type="term" value="F:aminopeptidase activity"/>
    <property type="evidence" value="ECO:0007669"/>
    <property type="project" value="UniProtKB-EC"/>
</dbReference>
<dbReference type="InterPro" id="IPR050471">
    <property type="entry name" value="AB_hydrolase"/>
</dbReference>
<dbReference type="OrthoDB" id="9796770at2"/>
<feature type="compositionally biased region" description="Polar residues" evidence="3">
    <location>
        <begin position="1"/>
        <end position="11"/>
    </location>
</feature>
<dbReference type="InterPro" id="IPR002410">
    <property type="entry name" value="Peptidase_S33"/>
</dbReference>
<evidence type="ECO:0000313" key="6">
    <source>
        <dbReference type="Proteomes" id="UP000179627"/>
    </source>
</evidence>
<reference evidence="6" key="1">
    <citation type="submission" date="2016-07" db="EMBL/GenBank/DDBJ databases">
        <title>Sequence Frankia sp. strain CcI1.17.</title>
        <authorList>
            <person name="Ghodhbane-Gtari F."/>
            <person name="Swanson E."/>
            <person name="Gueddou A."/>
            <person name="Morris K."/>
            <person name="Hezbri K."/>
            <person name="Ktari A."/>
            <person name="Nouioui I."/>
            <person name="Abebe-Akele F."/>
            <person name="Simpson S."/>
            <person name="Thomas K."/>
            <person name="Gtari M."/>
            <person name="Tisa L.S."/>
            <person name="Hurst S."/>
        </authorList>
    </citation>
    <scope>NUCLEOTIDE SEQUENCE [LARGE SCALE GENOMIC DNA]</scope>
    <source>
        <strain evidence="6">Cc1.17</strain>
    </source>
</reference>
<dbReference type="AlphaFoldDB" id="A0A1S1QWD7"/>
<comment type="caution">
    <text evidence="5">The sequence shown here is derived from an EMBL/GenBank/DDBJ whole genome shotgun (WGS) entry which is preliminary data.</text>
</comment>
<protein>
    <submittedName>
        <fullName evidence="5">3-oxoadipate enol-lactone hydrolase</fullName>
    </submittedName>
</protein>
<dbReference type="GO" id="GO:0006508">
    <property type="term" value="P:proteolysis"/>
    <property type="evidence" value="ECO:0007669"/>
    <property type="project" value="InterPro"/>
</dbReference>
<dbReference type="PANTHER" id="PTHR43433">
    <property type="entry name" value="HYDROLASE, ALPHA/BETA FOLD FAMILY PROTEIN"/>
    <property type="match status" value="1"/>
</dbReference>
<evidence type="ECO:0000256" key="2">
    <source>
        <dbReference type="ARBA" id="ARBA00022801"/>
    </source>
</evidence>
<evidence type="ECO:0000256" key="3">
    <source>
        <dbReference type="SAM" id="MobiDB-lite"/>
    </source>
</evidence>
<dbReference type="PANTHER" id="PTHR43433:SF5">
    <property type="entry name" value="AB HYDROLASE-1 DOMAIN-CONTAINING PROTEIN"/>
    <property type="match status" value="1"/>
</dbReference>
<dbReference type="SUPFAM" id="SSF53474">
    <property type="entry name" value="alpha/beta-Hydrolases"/>
    <property type="match status" value="1"/>
</dbReference>
<dbReference type="InterPro" id="IPR000073">
    <property type="entry name" value="AB_hydrolase_1"/>
</dbReference>
<name>A0A1S1QWD7_9ACTN</name>
<evidence type="ECO:0000259" key="4">
    <source>
        <dbReference type="Pfam" id="PF00561"/>
    </source>
</evidence>
<comment type="similarity">
    <text evidence="1">Belongs to the peptidase S33 family.</text>
</comment>
<accession>A0A1S1QWD7</accession>
<dbReference type="Gene3D" id="3.40.50.1820">
    <property type="entry name" value="alpha/beta hydrolase"/>
    <property type="match status" value="1"/>
</dbReference>
<feature type="region of interest" description="Disordered" evidence="3">
    <location>
        <begin position="1"/>
        <end position="38"/>
    </location>
</feature>
<dbReference type="InterPro" id="IPR029058">
    <property type="entry name" value="AB_hydrolase_fold"/>
</dbReference>
<keyword evidence="2 5" id="KW-0378">Hydrolase</keyword>
<organism evidence="5 6">
    <name type="scientific">Parafrankia colletiae</name>
    <dbReference type="NCBI Taxonomy" id="573497"/>
    <lineage>
        <taxon>Bacteria</taxon>
        <taxon>Bacillati</taxon>
        <taxon>Actinomycetota</taxon>
        <taxon>Actinomycetes</taxon>
        <taxon>Frankiales</taxon>
        <taxon>Frankiaceae</taxon>
        <taxon>Parafrankia</taxon>
    </lineage>
</organism>
<keyword evidence="6" id="KW-1185">Reference proteome</keyword>
<dbReference type="PRINTS" id="PR00793">
    <property type="entry name" value="PROAMNOPTASE"/>
</dbReference>